<comment type="caution">
    <text evidence="3">The sequence shown here is derived from an EMBL/GenBank/DDBJ whole genome shotgun (WGS) entry which is preliminary data.</text>
</comment>
<dbReference type="Proteomes" id="UP000324629">
    <property type="component" value="Unassembled WGS sequence"/>
</dbReference>
<feature type="region of interest" description="Disordered" evidence="1">
    <location>
        <begin position="68"/>
        <end position="91"/>
    </location>
</feature>
<evidence type="ECO:0000256" key="1">
    <source>
        <dbReference type="SAM" id="MobiDB-lite"/>
    </source>
</evidence>
<evidence type="ECO:0000313" key="3">
    <source>
        <dbReference type="EMBL" id="KAA3675431.1"/>
    </source>
</evidence>
<name>A0A5J4NJ42_9TREM</name>
<feature type="chain" id="PRO_5023904288" evidence="2">
    <location>
        <begin position="24"/>
        <end position="180"/>
    </location>
</feature>
<evidence type="ECO:0000313" key="4">
    <source>
        <dbReference type="Proteomes" id="UP000324629"/>
    </source>
</evidence>
<proteinExistence type="predicted"/>
<keyword evidence="2" id="KW-0732">Signal</keyword>
<sequence>MGASSQIDFNGALFVLLFKLTNAHSCKSTKYSERQSKGNAPPKYTRHQTQAVLSPHCAVGGGLGWVPRRTSKSAPPETSASSEPPNVPVTDDSDILEVIPELNESRLIGDHCKSFVVVLVRHALFPHYQGSLDVLFPYQSNAIMCRFGGPPITALMMQRCINVNCALHGVVTGFPLLNRT</sequence>
<dbReference type="EMBL" id="QNGE01002527">
    <property type="protein sequence ID" value="KAA3675431.1"/>
    <property type="molecule type" value="Genomic_DNA"/>
</dbReference>
<protein>
    <submittedName>
        <fullName evidence="3">Uncharacterized protein</fullName>
    </submittedName>
</protein>
<feature type="signal peptide" evidence="2">
    <location>
        <begin position="1"/>
        <end position="23"/>
    </location>
</feature>
<evidence type="ECO:0000256" key="2">
    <source>
        <dbReference type="SAM" id="SignalP"/>
    </source>
</evidence>
<dbReference type="AlphaFoldDB" id="A0A5J4NJ42"/>
<feature type="compositionally biased region" description="Low complexity" evidence="1">
    <location>
        <begin position="72"/>
        <end position="84"/>
    </location>
</feature>
<organism evidence="3 4">
    <name type="scientific">Paragonimus westermani</name>
    <dbReference type="NCBI Taxonomy" id="34504"/>
    <lineage>
        <taxon>Eukaryota</taxon>
        <taxon>Metazoa</taxon>
        <taxon>Spiralia</taxon>
        <taxon>Lophotrochozoa</taxon>
        <taxon>Platyhelminthes</taxon>
        <taxon>Trematoda</taxon>
        <taxon>Digenea</taxon>
        <taxon>Plagiorchiida</taxon>
        <taxon>Troglotremata</taxon>
        <taxon>Troglotrematidae</taxon>
        <taxon>Paragonimus</taxon>
    </lineage>
</organism>
<gene>
    <name evidence="3" type="ORF">DEA37_0005386</name>
</gene>
<accession>A0A5J4NJ42</accession>
<reference evidence="3 4" key="1">
    <citation type="journal article" date="2019" name="Gigascience">
        <title>Whole-genome sequence of the oriental lung fluke Paragonimus westermani.</title>
        <authorList>
            <person name="Oey H."/>
            <person name="Zakrzewski M."/>
            <person name="Narain K."/>
            <person name="Devi K.R."/>
            <person name="Agatsuma T."/>
            <person name="Nawaratna S."/>
            <person name="Gobert G.N."/>
            <person name="Jones M.K."/>
            <person name="Ragan M.A."/>
            <person name="McManus D.P."/>
            <person name="Krause L."/>
        </authorList>
    </citation>
    <scope>NUCLEOTIDE SEQUENCE [LARGE SCALE GENOMIC DNA]</scope>
    <source>
        <strain evidence="3 4">IND2009</strain>
    </source>
</reference>
<keyword evidence="4" id="KW-1185">Reference proteome</keyword>